<organism evidence="4 5">
    <name type="scientific">Zhenpiania hominis</name>
    <dbReference type="NCBI Taxonomy" id="2763644"/>
    <lineage>
        <taxon>Bacteria</taxon>
        <taxon>Bacillati</taxon>
        <taxon>Bacillota</taxon>
        <taxon>Clostridia</taxon>
        <taxon>Peptostreptococcales</taxon>
        <taxon>Anaerovoracaceae</taxon>
        <taxon>Zhenpiania</taxon>
    </lineage>
</organism>
<dbReference type="GO" id="GO:0046872">
    <property type="term" value="F:metal ion binding"/>
    <property type="evidence" value="ECO:0007669"/>
    <property type="project" value="UniProtKB-KW"/>
</dbReference>
<evidence type="ECO:0000256" key="3">
    <source>
        <dbReference type="PROSITE-ProRule" id="PRU00742"/>
    </source>
</evidence>
<dbReference type="PROSITE" id="PS51409">
    <property type="entry name" value="ARGINASE_2"/>
    <property type="match status" value="1"/>
</dbReference>
<evidence type="ECO:0000313" key="5">
    <source>
        <dbReference type="Proteomes" id="UP000602647"/>
    </source>
</evidence>
<dbReference type="Pfam" id="PF00491">
    <property type="entry name" value="Arginase"/>
    <property type="match status" value="1"/>
</dbReference>
<dbReference type="Gene3D" id="3.40.800.10">
    <property type="entry name" value="Ureohydrolase domain"/>
    <property type="match status" value="1"/>
</dbReference>
<evidence type="ECO:0000256" key="2">
    <source>
        <dbReference type="ARBA" id="ARBA00022801"/>
    </source>
</evidence>
<accession>A0A923NKX7</accession>
<dbReference type="PANTHER" id="PTHR11358">
    <property type="entry name" value="ARGINASE/AGMATINASE"/>
    <property type="match status" value="1"/>
</dbReference>
<sequence length="355" mass="39500">MNKQERMEKYRKMVEGKGLWEVDHPDVRAFYERAEAEGVELVSNNVPHLGLFRAPYSQNLDGVDIVIIGLPMDIGVPNPRPGTRNAPRAVRFWGLDRNMVNYANNLCPFDICNIVDYGDLEFMDNPYDLTSNLNEISRLYGEFKDRNIVPLTIGGEHTCTFATLRGLGKDEPLAVVHLDAHGDTSVGFQGSEVSDASLFQNAACGGYILPEKMVQVGQRGRGIIRCDFSTNSGMRRIMADEAQEKGMDYVVSEIKRVVGDHPCYLTIDTDCLDCGEMPGTTLPEPFGLFGREVRDIIRGMYGMNLVGADIMELSPDFDQTGKSACLAAGLAFEMMCLLAESKARQNGEKHQTHWK</sequence>
<reference evidence="4" key="1">
    <citation type="submission" date="2020-08" db="EMBL/GenBank/DDBJ databases">
        <title>Genome public.</title>
        <authorList>
            <person name="Liu C."/>
            <person name="Sun Q."/>
        </authorList>
    </citation>
    <scope>NUCLEOTIDE SEQUENCE</scope>
    <source>
        <strain evidence="4">BX12</strain>
    </source>
</reference>
<protein>
    <submittedName>
        <fullName evidence="4">Arginase family protein</fullName>
    </submittedName>
</protein>
<name>A0A923NKX7_9FIRM</name>
<dbReference type="InterPro" id="IPR023696">
    <property type="entry name" value="Ureohydrolase_dom_sf"/>
</dbReference>
<gene>
    <name evidence="4" type="ORF">H9L42_14425</name>
</gene>
<comment type="similarity">
    <text evidence="3">Belongs to the arginase family.</text>
</comment>
<keyword evidence="1" id="KW-0479">Metal-binding</keyword>
<dbReference type="SUPFAM" id="SSF52768">
    <property type="entry name" value="Arginase/deacetylase"/>
    <property type="match status" value="1"/>
</dbReference>
<dbReference type="AlphaFoldDB" id="A0A923NKX7"/>
<dbReference type="Proteomes" id="UP000602647">
    <property type="component" value="Unassembled WGS sequence"/>
</dbReference>
<dbReference type="PANTHER" id="PTHR11358:SF26">
    <property type="entry name" value="GUANIDINO ACID HYDROLASE, MITOCHONDRIAL"/>
    <property type="match status" value="1"/>
</dbReference>
<dbReference type="RefSeq" id="WP_187304114.1">
    <property type="nucleotide sequence ID" value="NZ_JACRYT010000023.1"/>
</dbReference>
<dbReference type="EMBL" id="JACRYT010000023">
    <property type="protein sequence ID" value="MBC6681016.1"/>
    <property type="molecule type" value="Genomic_DNA"/>
</dbReference>
<proteinExistence type="inferred from homology"/>
<comment type="caution">
    <text evidence="4">The sequence shown here is derived from an EMBL/GenBank/DDBJ whole genome shotgun (WGS) entry which is preliminary data.</text>
</comment>
<evidence type="ECO:0000313" key="4">
    <source>
        <dbReference type="EMBL" id="MBC6681016.1"/>
    </source>
</evidence>
<dbReference type="InterPro" id="IPR006035">
    <property type="entry name" value="Ureohydrolase"/>
</dbReference>
<keyword evidence="2" id="KW-0378">Hydrolase</keyword>
<dbReference type="GO" id="GO:0008783">
    <property type="term" value="F:agmatinase activity"/>
    <property type="evidence" value="ECO:0007669"/>
    <property type="project" value="TreeGrafter"/>
</dbReference>
<evidence type="ECO:0000256" key="1">
    <source>
        <dbReference type="ARBA" id="ARBA00022723"/>
    </source>
</evidence>
<dbReference type="GO" id="GO:0033389">
    <property type="term" value="P:putrescine biosynthetic process from arginine, via agmatine"/>
    <property type="evidence" value="ECO:0007669"/>
    <property type="project" value="TreeGrafter"/>
</dbReference>
<keyword evidence="5" id="KW-1185">Reference proteome</keyword>